<feature type="signal peptide" evidence="1">
    <location>
        <begin position="1"/>
        <end position="23"/>
    </location>
</feature>
<gene>
    <name evidence="3" type="ORF">HELGO_WM11415</name>
</gene>
<dbReference type="Gene3D" id="2.60.40.740">
    <property type="match status" value="13"/>
</dbReference>
<evidence type="ECO:0000256" key="1">
    <source>
        <dbReference type="SAM" id="SignalP"/>
    </source>
</evidence>
<dbReference type="Gene3D" id="2.40.10.10">
    <property type="entry name" value="Trypsin-like serine proteases"/>
    <property type="match status" value="1"/>
</dbReference>
<evidence type="ECO:0000259" key="2">
    <source>
        <dbReference type="Pfam" id="PF23759"/>
    </source>
</evidence>
<feature type="chain" id="PRO_5027761537" evidence="1">
    <location>
        <begin position="24"/>
        <end position="3669"/>
    </location>
</feature>
<proteinExistence type="predicted"/>
<evidence type="ECO:0000313" key="3">
    <source>
        <dbReference type="EMBL" id="CAA6801570.1"/>
    </source>
</evidence>
<dbReference type="EMBL" id="CACVAQ010000065">
    <property type="protein sequence ID" value="CAA6801570.1"/>
    <property type="molecule type" value="Genomic_DNA"/>
</dbReference>
<dbReference type="Pfam" id="PF13573">
    <property type="entry name" value="SprB"/>
    <property type="match status" value="18"/>
</dbReference>
<protein>
    <submittedName>
        <fullName evidence="3">Internalin, putative</fullName>
    </submittedName>
</protein>
<dbReference type="Pfam" id="PF13585">
    <property type="entry name" value="CHU_C"/>
    <property type="match status" value="1"/>
</dbReference>
<dbReference type="InterPro" id="IPR056600">
    <property type="entry name" value="GBD_T9SS_assoc"/>
</dbReference>
<organism evidence="3">
    <name type="scientific">uncultured Aureispira sp</name>
    <dbReference type="NCBI Taxonomy" id="1331704"/>
    <lineage>
        <taxon>Bacteria</taxon>
        <taxon>Pseudomonadati</taxon>
        <taxon>Bacteroidota</taxon>
        <taxon>Saprospiria</taxon>
        <taxon>Saprospirales</taxon>
        <taxon>Saprospiraceae</taxon>
        <taxon>Aureispira</taxon>
        <taxon>environmental samples</taxon>
    </lineage>
</organism>
<accession>A0A6S6RX15</accession>
<dbReference type="InterPro" id="IPR043504">
    <property type="entry name" value="Peptidase_S1_PA_chymotrypsin"/>
</dbReference>
<dbReference type="InterPro" id="IPR026341">
    <property type="entry name" value="T9SS_type_B"/>
</dbReference>
<keyword evidence="1" id="KW-0732">Signal</keyword>
<dbReference type="InterPro" id="IPR025667">
    <property type="entry name" value="SprB_repeat"/>
</dbReference>
<dbReference type="NCBIfam" id="TIGR04131">
    <property type="entry name" value="Bac_Flav_CTERM"/>
    <property type="match status" value="1"/>
</dbReference>
<name>A0A6S6RX15_9BACT</name>
<dbReference type="Gene3D" id="2.60.120.380">
    <property type="match status" value="1"/>
</dbReference>
<feature type="domain" description="T9SS-like galactose binding" evidence="2">
    <location>
        <begin position="1390"/>
        <end position="1459"/>
    </location>
</feature>
<dbReference type="Pfam" id="PF23759">
    <property type="entry name" value="GBD_T9SS_assoc"/>
    <property type="match status" value="1"/>
</dbReference>
<sequence length="3669" mass="382930">MKILSTALLSALLLFCCSTSLFSQVTLTVRINSGSSTTTCTDGFFGGGPEPHWRVEVAGQGYTTYPRRGICFDNPPNTQYNETFNCANTYPANLQICLRAFEDDGTACVVSQSCLEQICQNFATPTPGNAITYNLAVGGSSTANVNFTVTATGSFTLPGSAYNTVCNAINLGTLNSNTTIGNSGLSNYGNYCADNIGDPNPWGGNNDQGVWFQFTTGAFPAAVIDVQADSDPQNFGDDIDLQLALYESNNGTCSGTLSLIDESYVGLGLLDDEDLTVNCLKPGTTYFILVDGERTNLINTGGQEGFFGIQVIDGGILQAGDEICDAEFLGIVPNGGSVATPNLSRSNVCASNINDPTPGAWASDQTVWFRFQAPPSGHVFIDADSDPLLPLSNDPIDLQLAIYETNTGACTGTINFIASDYTPGLFSESMDVKCLTPGENYWVMVDGSPLNVDGIFDLTISDGGIFPAQNDLICDAIPLGQPAPGGTVGLNDQNNYCADNIFEPIPSNWGNDQGVWYTFIAPPSGKVEIRLDNGGLLSSDNLDLQVAVYDLTGAVCTGIPTEVKSRHNGIGLLWDEDMEVECLIPGREYWILVDGEGSLIDPDLQVGIFDIEVYGDPRDLASPYDDPCNALALGDPTGAPVGTSAITSHGSQNNFCATATGEPQPSSFTADQTVWYTFIAPSTGNVNINMVSDPILNGTDPINLQVAVWETPGCAGPWREFVSAEGLLYDIDLDVFCLTPGETYYMQVDGAPPAILEGEEGYFDLTITEIASIPIAPNDSICNAIALGNPFAGAVGVVNQQNLCADDLGDPTPSAFGTDQTVWYSFTTPATGGPYAVDIDATSSLPFPLGSQDAIDLQLAVFESNNNLCTGALTEVESGYSLLDLFDESLNVPCLEAGKTYYVMVDGSFLDVQGYFDISISAATAVPIPTNDLICQHENLGILPIGGSINNGTNYYNFCADVEPGEPSPFGLEQTVWFSFVAPNHPGVNTTANVSISVESDPAGLGNTVDLQLAVYESSNGTCTGNMSLLENGDSDPLFSFDADVSVTCLYPGQRYWVQVDGSILNLDGYFQIEIEDDGAGYRPPYNTICNAEPLGIVPNGGSINNNIDYTNLCSDTEPGEPTPSAFSIDKTVWFTFTAPASGNVTIDAQNDPNNIGDEIDLQLALYYAPNNTCSGPFLEVDSDYDVFNKDESLSVDCLQPGRLYFLQVDGANGAFGDEDGWFTLEIIDDGGTSNFPYNNDICAAYNFGMPTTTQTLSNESNVCANVELGEPGVGGYATHTVWYQFTAPPSARVEIEVVSTNLFLGIDPEVRVFSSSNNTCTGVLSQIESSTWPTALIPENIEATCLIPGNVYFIQVDGSGLVLEGTFNISIEDMYPAYGTGLAGDPEPTNNVCDSAITLNVQSESCMNANGTFSQLNYGLPTITYNPAYAQGCGGNCGDTWYQFTVPASGNAVIEGSDDNIGGGVLGDFSELTVVAYTGTCGNLTPIDCDQGGFSSDVSFQIAATPGSTIWLQVFNEDGEDDGEDYALCISEGCGFDDCLDALAIPMLPNVPYCFNTAGANGENVAGGAPGYFECSEGDNPENSVYYYFVSDCNGSDVTLSIINAVSNGNCILGITPTDGFNISLFQDNTPCDNNPDTLVDCQTFTSCDVQPFNWSQTYTGLSPNTPYILQLDGGFGNLGGDNVGQIMITTTTDPVLAPVSTPLSCSGLNDGTASAVTLGGVAPYSFIWSNGSTDSTAINLAAGTYFVTVTGANGCFDSSNVVVDNGLLLTASIGNRIDVSCSGDCNGQASVIAIGGSIATSYTYLWDAAAGNQTTATATNLCLGTYSVTVYDDNLCFDTSSVSITTPNPMTLSLVSTTSATCNGICDGTASVSTIGGSVVGNYTYLWPDGQSTANATALCVGTHQVTVTDDNGCTDTLSVVITQPTSITASIANQTNIHCNGDSTGSIQILASNGTPNYTYNLYDNIGLLSGGSSNTFNNLPAGDYGVLVIDVNGCNDSLAISMTEPTALTGSLVASTNVSCFGQNDGEITVQASLGSGLAPYRYSIDGINFSNNGTFSNLTANTYNLMIRDSNNCTITLPVTITEPTGINLNLDAQTVASCGACDATADMTTSGGAGGFSYLWSNGETTEDATSLCAGTNTVTVTDANACTATLTVNINNSNAFAVTTTIDQAIACHGDCNGSISIGLPATGAPHSFIWNTGATTSSLSGLCVGSYTATVTDNSGCFVVETINLTEPAVLTSLAAQIQSVSCTGFADGQATATPSGGTTPYRFLWDNGETNQTATLLNVGIHALTVTDNNNCTTIASVTITEPSPFIINIQNTTPSNCSSTGCDGTATLTASGGQAPYTYLWSNGNTSPTPNDLCPNFNTVTITDANGCTADTSVLIPANTSLNLTVINQNSPSCSGNCDGSIVVAASGGNNTSPYLFTWDDPNNQTSALATGLCLGVYQVTVEDIDGCSAAMAITISVPDSIQLTSNSTNTSCFDTNDGSISLTITGGTAPYSYAWSNGNTAASSSNLSQGIYSITMTDRNGCSGSVTDSIGGPSQIITNTTIFTPYNGQQISCADGNDGIATVSATGGVPGYTYQWFNGETSDTITGLQASTYPVTVTDAQGCTAIDAVTLMHPPQIVITSNVTSNYNGYNVSCHDANDGTAIVSATGGTGAYTYLWSDGQTTTTAIGLFRGTYAVTVTDINACWTMHTDSLTAPPALADTFVAVQNTSCFGLSDGTATVVASGGVPAYSFVWDNGETSATATNLDFGTHQVTITDNNACVFIDQVNIFQPSELTANALATDATCFGNNNGSATVLGSGGTMPYTYLWSNGQSNATATGLVAGVYTVSLSDANACMVISSTTVTEPNDIAATIRITSNYNGAAISCHGATDAQLTANATGGTAAYTYLWSDGQSNATATGLGIGTYSVTITDLNGCTDTANRTISAPGLLQASASVSSNYNGSDISCIGANDGTATAMPIGGIAPFTYLWPDGQTTATAIGLGPNTYFVQITDANGCSDLTQVSLTEPSPTTLSLTLINAVSCAGGNDASAEIVPISGTPAFSFLWDDGTTNAINSNLNVGLHSATLTDANACTASASIIITEPTALFLANSSTTPINCHGGNNGTASVNVLGAVAPYTYLWSNGQTSNTASNLIAGLYTVTVTDASGCFATFQEIVTQPSPLGLSFINIIDIDCNAHPFGSATPIVSGGIAPYYFKWNNISTYNDSIPNYLNYGWNNVFITDSRGCTVSDSVFINHPNPIFVTSNSTDISCFGLNDGTASVSATGGTAPYTYTWSNNPSTSYSITNIAANYTFYCTITDINGCSHVETFYLYEPDELQASFTQISNADCKNGNNGVLTVEAQSGTSPYTFSWSNGIQVVDPSSSTLGNLSAGTYAVTLTDQNGCSTALNTFITDPAQLSGSAMGDQLDCFGDTDGEVVVTAIGGTAPYFFSLNGGMVQNSGTFSGLSAGNYAVEITDASGCIFTTNAAVSVADSVLLRVPADKSIKFGETVPLFVQMPINSPTNPVVTWTPSTGLSCDTCYQLTAQPFVSTLYTVSITGDEGCTSTADVFIEVDDDKGVFVPNAFSPNGDRTNEVFMLYSAGSVDLIEEFMIFDRWGELVCYHKNGRPNYPAYGWDGTFSGKPLNTGVFVYYIRVRYVDGSTEILKGDLTLIR</sequence>
<reference evidence="3" key="1">
    <citation type="submission" date="2020-01" db="EMBL/GenBank/DDBJ databases">
        <authorList>
            <person name="Meier V. D."/>
            <person name="Meier V D."/>
        </authorList>
    </citation>
    <scope>NUCLEOTIDE SEQUENCE</scope>
    <source>
        <strain evidence="3">HLG_WM_MAG_10</strain>
    </source>
</reference>